<protein>
    <submittedName>
        <fullName evidence="2">BQ2448_1209 protein</fullName>
    </submittedName>
</protein>
<name>A0A238F9D3_9BASI</name>
<dbReference type="Proteomes" id="UP000198372">
    <property type="component" value="Unassembled WGS sequence"/>
</dbReference>
<feature type="region of interest" description="Disordered" evidence="1">
    <location>
        <begin position="55"/>
        <end position="81"/>
    </location>
</feature>
<dbReference type="AlphaFoldDB" id="A0A238F9D3"/>
<evidence type="ECO:0000313" key="3">
    <source>
        <dbReference type="Proteomes" id="UP000198372"/>
    </source>
</evidence>
<reference evidence="3" key="1">
    <citation type="submission" date="2016-09" db="EMBL/GenBank/DDBJ databases">
        <authorList>
            <person name="Jeantristanb JTB J.-T."/>
            <person name="Ricardo R."/>
        </authorList>
    </citation>
    <scope>NUCLEOTIDE SEQUENCE [LARGE SCALE GENOMIC DNA]</scope>
</reference>
<sequence>MAQYTPTVFGPIHFAHPSVMPNFIPSSASLGSRLRKHARSVIALINRIKIPLMASPTSTQSSHGLLAENPPRSHSVAPSSRISELAPSYRRSCLSFSSDASFSSASQHGEPEETDVNDDILYIKRVEMTEQQQADRKIVDLLGKDRVLDQELRRLGF</sequence>
<organism evidence="2 3">
    <name type="scientific">Microbotryum intermedium</name>
    <dbReference type="NCBI Taxonomy" id="269621"/>
    <lineage>
        <taxon>Eukaryota</taxon>
        <taxon>Fungi</taxon>
        <taxon>Dikarya</taxon>
        <taxon>Basidiomycota</taxon>
        <taxon>Pucciniomycotina</taxon>
        <taxon>Microbotryomycetes</taxon>
        <taxon>Microbotryales</taxon>
        <taxon>Microbotryaceae</taxon>
        <taxon>Microbotryum</taxon>
    </lineage>
</organism>
<dbReference type="STRING" id="269621.A0A238F9D3"/>
<accession>A0A238F9D3</accession>
<keyword evidence="3" id="KW-1185">Reference proteome</keyword>
<gene>
    <name evidence="2" type="ORF">BQ2448_1209</name>
</gene>
<evidence type="ECO:0000313" key="2">
    <source>
        <dbReference type="EMBL" id="SCV69815.1"/>
    </source>
</evidence>
<evidence type="ECO:0000256" key="1">
    <source>
        <dbReference type="SAM" id="MobiDB-lite"/>
    </source>
</evidence>
<dbReference type="EMBL" id="FMSP01000005">
    <property type="protein sequence ID" value="SCV69815.1"/>
    <property type="molecule type" value="Genomic_DNA"/>
</dbReference>
<proteinExistence type="predicted"/>
<dbReference type="OrthoDB" id="2534840at2759"/>